<dbReference type="InterPro" id="IPR036425">
    <property type="entry name" value="MoaB/Mog-like_dom_sf"/>
</dbReference>
<evidence type="ECO:0000259" key="4">
    <source>
        <dbReference type="SMART" id="SM00852"/>
    </source>
</evidence>
<dbReference type="Pfam" id="PF01967">
    <property type="entry name" value="MoaC"/>
    <property type="match status" value="1"/>
</dbReference>
<keyword evidence="6" id="KW-1185">Reference proteome</keyword>
<feature type="domain" description="MoaB/Mog" evidence="4">
    <location>
        <begin position="150"/>
        <end position="292"/>
    </location>
</feature>
<dbReference type="Gene3D" id="3.30.70.640">
    <property type="entry name" value="Molybdopterin cofactor biosynthesis C (MoaC) domain"/>
    <property type="match status" value="1"/>
</dbReference>
<dbReference type="SMART" id="SM00852">
    <property type="entry name" value="MoCF_biosynth"/>
    <property type="match status" value="1"/>
</dbReference>
<name>A0A2G1VU03_9FLAO</name>
<accession>A0A2G1VU03</accession>
<evidence type="ECO:0000256" key="2">
    <source>
        <dbReference type="ARBA" id="ARBA00023150"/>
    </source>
</evidence>
<evidence type="ECO:0000313" key="5">
    <source>
        <dbReference type="EMBL" id="PHQ30263.1"/>
    </source>
</evidence>
<comment type="function">
    <text evidence="3">Catalyzes the conversion of (8S)-3',8-cyclo-7,8-dihydroguanosine 5'-triphosphate to cyclic pyranopterin monophosphate (cPMP).</text>
</comment>
<evidence type="ECO:0000313" key="6">
    <source>
        <dbReference type="Proteomes" id="UP000229433"/>
    </source>
</evidence>
<protein>
    <submittedName>
        <fullName evidence="5">Bifunctional molybdenum cofactor biosynthesis protein MoaC/MoaB</fullName>
    </submittedName>
</protein>
<dbReference type="SUPFAM" id="SSF53218">
    <property type="entry name" value="Molybdenum cofactor biosynthesis proteins"/>
    <property type="match status" value="1"/>
</dbReference>
<dbReference type="Gene3D" id="3.40.980.10">
    <property type="entry name" value="MoaB/Mog-like domain"/>
    <property type="match status" value="1"/>
</dbReference>
<proteinExistence type="predicted"/>
<dbReference type="InterPro" id="IPR036522">
    <property type="entry name" value="MoaC_sf"/>
</dbReference>
<comment type="caution">
    <text evidence="5">The sequence shown here is derived from an EMBL/GenBank/DDBJ whole genome shotgun (WGS) entry which is preliminary data.</text>
</comment>
<evidence type="ECO:0000256" key="3">
    <source>
        <dbReference type="ARBA" id="ARBA00055087"/>
    </source>
</evidence>
<dbReference type="NCBIfam" id="NF002947">
    <property type="entry name" value="PRK03604.1"/>
    <property type="match status" value="1"/>
</dbReference>
<gene>
    <name evidence="5" type="ORF">CJ305_04680</name>
</gene>
<dbReference type="PANTHER" id="PTHR43764">
    <property type="entry name" value="MOLYBDENUM COFACTOR BIOSYNTHESIS"/>
    <property type="match status" value="1"/>
</dbReference>
<dbReference type="InterPro" id="IPR051920">
    <property type="entry name" value="MPT_Adenylyltrnsfr/MoaC-Rel"/>
</dbReference>
<dbReference type="InterPro" id="IPR001453">
    <property type="entry name" value="MoaB/Mog_dom"/>
</dbReference>
<dbReference type="InterPro" id="IPR002820">
    <property type="entry name" value="Mopterin_CF_biosynth-C_dom"/>
</dbReference>
<dbReference type="NCBIfam" id="TIGR00177">
    <property type="entry name" value="molyb_syn"/>
    <property type="match status" value="1"/>
</dbReference>
<dbReference type="CDD" id="cd00886">
    <property type="entry name" value="MogA_MoaB"/>
    <property type="match status" value="1"/>
</dbReference>
<dbReference type="GO" id="GO:0006777">
    <property type="term" value="P:Mo-molybdopterin cofactor biosynthetic process"/>
    <property type="evidence" value="ECO:0007669"/>
    <property type="project" value="UniProtKB-KW"/>
</dbReference>
<reference evidence="5 6" key="1">
    <citation type="submission" date="2017-08" db="EMBL/GenBank/DDBJ databases">
        <title>The whole genome shortgun sequences of strain Leeuwenhoekiella nanhaiensis G18 from the South China Sea.</title>
        <authorList>
            <person name="Liu Q."/>
        </authorList>
    </citation>
    <scope>NUCLEOTIDE SEQUENCE [LARGE SCALE GENOMIC DNA]</scope>
    <source>
        <strain evidence="5 6">G18</strain>
    </source>
</reference>
<sequence>MVDITHKINTLRSATAQAIVKVSKAETIEALQKNTVPKGNVFEMAKTAGLFAVKNTHTSIPDCHPLPIEYTAVDYKIEDLSVIIEITVKTVYKTGVEVEAMHGASIIALTMYDMLKPIDKEIEISTVKLLHKKGGKSSFKDQNPARLSAHIIVCSDSISEGKKEDRAGKAIIEKLQKHDVQIQGYEIIPDDLETIRSKAFELSDTVNLLIYTGGTGLSIRDVTPEALEPILERRIPGVEEAIRKYGQDRMPYAMLSRSVAGTLGNCLVLALPGSTNGAKESMDAVFPHLLHVFKILRGAQHNAND</sequence>
<dbReference type="EMBL" id="NQXA01000002">
    <property type="protein sequence ID" value="PHQ30263.1"/>
    <property type="molecule type" value="Genomic_DNA"/>
</dbReference>
<dbReference type="PIRSF" id="PIRSF036594">
    <property type="entry name" value="MoaC_MogA"/>
    <property type="match status" value="1"/>
</dbReference>
<dbReference type="OrthoDB" id="9794429at2"/>
<dbReference type="UniPathway" id="UPA00344"/>
<comment type="pathway">
    <text evidence="1">Cofactor biosynthesis; molybdopterin biosynthesis.</text>
</comment>
<dbReference type="RefSeq" id="WP_099645097.1">
    <property type="nucleotide sequence ID" value="NZ_KZ319288.1"/>
</dbReference>
<dbReference type="InterPro" id="IPR012247">
    <property type="entry name" value="MoaC_MogA"/>
</dbReference>
<dbReference type="Pfam" id="PF00994">
    <property type="entry name" value="MoCF_biosynth"/>
    <property type="match status" value="1"/>
</dbReference>
<evidence type="ECO:0000256" key="1">
    <source>
        <dbReference type="ARBA" id="ARBA00005046"/>
    </source>
</evidence>
<keyword evidence="2" id="KW-0501">Molybdenum cofactor biosynthesis</keyword>
<dbReference type="AlphaFoldDB" id="A0A2G1VU03"/>
<dbReference type="Proteomes" id="UP000229433">
    <property type="component" value="Unassembled WGS sequence"/>
</dbReference>
<dbReference type="PANTHER" id="PTHR43764:SF1">
    <property type="entry name" value="MOLYBDOPTERIN MOLYBDOTRANSFERASE"/>
    <property type="match status" value="1"/>
</dbReference>
<dbReference type="SUPFAM" id="SSF55040">
    <property type="entry name" value="Molybdenum cofactor biosynthesis protein C, MoaC"/>
    <property type="match status" value="1"/>
</dbReference>
<organism evidence="5 6">
    <name type="scientific">Leeuwenhoekiella nanhaiensis</name>
    <dbReference type="NCBI Taxonomy" id="1655491"/>
    <lineage>
        <taxon>Bacteria</taxon>
        <taxon>Pseudomonadati</taxon>
        <taxon>Bacteroidota</taxon>
        <taxon>Flavobacteriia</taxon>
        <taxon>Flavobacteriales</taxon>
        <taxon>Flavobacteriaceae</taxon>
        <taxon>Leeuwenhoekiella</taxon>
    </lineage>
</organism>